<dbReference type="EMBL" id="JACHJF010000056">
    <property type="protein sequence ID" value="MBB5123261.1"/>
    <property type="molecule type" value="Genomic_DNA"/>
</dbReference>
<sequence>MSKFTLRLTANWEDPLFLSPEMRDLVELHTLKLTESAVSAAPEPKRPTKAHWNTIRHHITPHLALGRAGWYGQVVIEVDARLRHAMLQERGWTDRKGRPHAGRWFLKRALEEARVE</sequence>
<protein>
    <submittedName>
        <fullName evidence="1">Uncharacterized protein</fullName>
    </submittedName>
</protein>
<gene>
    <name evidence="1" type="ORF">FHS36_006743</name>
</gene>
<comment type="caution">
    <text evidence="1">The sequence shown here is derived from an EMBL/GenBank/DDBJ whole genome shotgun (WGS) entry which is preliminary data.</text>
</comment>
<reference evidence="1 2" key="1">
    <citation type="submission" date="2020-08" db="EMBL/GenBank/DDBJ databases">
        <title>Genomic Encyclopedia of Type Strains, Phase III (KMG-III): the genomes of soil and plant-associated and newly described type strains.</title>
        <authorList>
            <person name="Whitman W."/>
        </authorList>
    </citation>
    <scope>NUCLEOTIDE SEQUENCE [LARGE SCALE GENOMIC DNA]</scope>
    <source>
        <strain evidence="1 2">CECT 3259</strain>
    </source>
</reference>
<dbReference type="AlphaFoldDB" id="A0A7W8BGZ9"/>
<evidence type="ECO:0000313" key="1">
    <source>
        <dbReference type="EMBL" id="MBB5123261.1"/>
    </source>
</evidence>
<dbReference type="OrthoDB" id="4299832at2"/>
<organism evidence="1 2">
    <name type="scientific">Streptomyces eurocidicus</name>
    <name type="common">Streptoverticillium eurocidicus</name>
    <dbReference type="NCBI Taxonomy" id="66423"/>
    <lineage>
        <taxon>Bacteria</taxon>
        <taxon>Bacillati</taxon>
        <taxon>Actinomycetota</taxon>
        <taxon>Actinomycetes</taxon>
        <taxon>Kitasatosporales</taxon>
        <taxon>Streptomycetaceae</taxon>
        <taxon>Streptomyces</taxon>
    </lineage>
</organism>
<dbReference type="Proteomes" id="UP000528608">
    <property type="component" value="Unassembled WGS sequence"/>
</dbReference>
<evidence type="ECO:0000313" key="2">
    <source>
        <dbReference type="Proteomes" id="UP000528608"/>
    </source>
</evidence>
<accession>A0A7W8BGZ9</accession>
<name>A0A7W8BGZ9_STREU</name>
<proteinExistence type="predicted"/>
<dbReference type="RefSeq" id="WP_102922222.1">
    <property type="nucleotide sequence ID" value="NZ_JACHJF010000056.1"/>
</dbReference>